<keyword evidence="3" id="KW-1185">Reference proteome</keyword>
<accession>A0ABZ2UBD9</accession>
<evidence type="ECO:0000256" key="1">
    <source>
        <dbReference type="SAM" id="Phobius"/>
    </source>
</evidence>
<protein>
    <submittedName>
        <fullName evidence="2">K(+)-transporting ATPase subunit F</fullName>
    </submittedName>
</protein>
<proteinExistence type="predicted"/>
<dbReference type="InterPro" id="IPR011726">
    <property type="entry name" value="KdpF"/>
</dbReference>
<dbReference type="Pfam" id="PF09604">
    <property type="entry name" value="Potass_KdpF"/>
    <property type="match status" value="1"/>
</dbReference>
<gene>
    <name evidence="2" type="primary">kdpF</name>
    <name evidence="2" type="ORF">RVF87_10130</name>
</gene>
<organism evidence="2 3">
    <name type="scientific">Gordonia hydrophobica</name>
    <dbReference type="NCBI Taxonomy" id="40516"/>
    <lineage>
        <taxon>Bacteria</taxon>
        <taxon>Bacillati</taxon>
        <taxon>Actinomycetota</taxon>
        <taxon>Actinomycetes</taxon>
        <taxon>Mycobacteriales</taxon>
        <taxon>Gordoniaceae</taxon>
        <taxon>Gordonia</taxon>
    </lineage>
</organism>
<dbReference type="NCBIfam" id="TIGR02115">
    <property type="entry name" value="potass_kdpF"/>
    <property type="match status" value="1"/>
</dbReference>
<reference evidence="2 3" key="1">
    <citation type="journal article" date="2023" name="Virus Evol.">
        <title>Computational host range prediction-The good, the bad, and the ugly.</title>
        <authorList>
            <person name="Howell A.A."/>
            <person name="Versoza C.J."/>
            <person name="Pfeifer S.P."/>
        </authorList>
    </citation>
    <scope>NUCLEOTIDE SEQUENCE [LARGE SCALE GENOMIC DNA]</scope>
    <source>
        <strain evidence="2 3">1610/1b</strain>
    </source>
</reference>
<keyword evidence="1" id="KW-0812">Transmembrane</keyword>
<sequence>MTAAGTVAVLLVAAAVALIGYLVAALLYPDKF</sequence>
<keyword evidence="1" id="KW-0472">Membrane</keyword>
<name>A0ABZ2UBD9_9ACTN</name>
<evidence type="ECO:0000313" key="3">
    <source>
        <dbReference type="Proteomes" id="UP001479933"/>
    </source>
</evidence>
<dbReference type="RefSeq" id="WP_084247287.1">
    <property type="nucleotide sequence ID" value="NZ_CP136137.1"/>
</dbReference>
<keyword evidence="1" id="KW-1133">Transmembrane helix</keyword>
<dbReference type="Proteomes" id="UP001479933">
    <property type="component" value="Chromosome"/>
</dbReference>
<evidence type="ECO:0000313" key="2">
    <source>
        <dbReference type="EMBL" id="WYY09389.1"/>
    </source>
</evidence>
<feature type="transmembrane region" description="Helical" evidence="1">
    <location>
        <begin position="6"/>
        <end position="28"/>
    </location>
</feature>
<dbReference type="EMBL" id="CP136137">
    <property type="protein sequence ID" value="WYY09389.1"/>
    <property type="molecule type" value="Genomic_DNA"/>
</dbReference>